<name>A0ABQ9HDE5_9NEOP</name>
<evidence type="ECO:0000256" key="1">
    <source>
        <dbReference type="SAM" id="MobiDB-lite"/>
    </source>
</evidence>
<feature type="compositionally biased region" description="Polar residues" evidence="1">
    <location>
        <begin position="567"/>
        <end position="590"/>
    </location>
</feature>
<protein>
    <submittedName>
        <fullName evidence="2">Uncharacterized protein</fullName>
    </submittedName>
</protein>
<dbReference type="Proteomes" id="UP001159363">
    <property type="component" value="Chromosome 4"/>
</dbReference>
<dbReference type="EMBL" id="JARBHB010000005">
    <property type="protein sequence ID" value="KAJ8882346.1"/>
    <property type="molecule type" value="Genomic_DNA"/>
</dbReference>
<feature type="compositionally biased region" description="Basic and acidic residues" evidence="1">
    <location>
        <begin position="593"/>
        <end position="616"/>
    </location>
</feature>
<gene>
    <name evidence="2" type="ORF">PR048_014148</name>
</gene>
<evidence type="ECO:0000313" key="3">
    <source>
        <dbReference type="Proteomes" id="UP001159363"/>
    </source>
</evidence>
<evidence type="ECO:0000313" key="2">
    <source>
        <dbReference type="EMBL" id="KAJ8882346.1"/>
    </source>
</evidence>
<comment type="caution">
    <text evidence="2">The sequence shown here is derived from an EMBL/GenBank/DDBJ whole genome shotgun (WGS) entry which is preliminary data.</text>
</comment>
<accession>A0ABQ9HDE5</accession>
<proteinExistence type="predicted"/>
<organism evidence="2 3">
    <name type="scientific">Dryococelus australis</name>
    <dbReference type="NCBI Taxonomy" id="614101"/>
    <lineage>
        <taxon>Eukaryota</taxon>
        <taxon>Metazoa</taxon>
        <taxon>Ecdysozoa</taxon>
        <taxon>Arthropoda</taxon>
        <taxon>Hexapoda</taxon>
        <taxon>Insecta</taxon>
        <taxon>Pterygota</taxon>
        <taxon>Neoptera</taxon>
        <taxon>Polyneoptera</taxon>
        <taxon>Phasmatodea</taxon>
        <taxon>Verophasmatodea</taxon>
        <taxon>Anareolatae</taxon>
        <taxon>Phasmatidae</taxon>
        <taxon>Eurycanthinae</taxon>
        <taxon>Dryococelus</taxon>
    </lineage>
</organism>
<feature type="compositionally biased region" description="Polar residues" evidence="1">
    <location>
        <begin position="617"/>
        <end position="639"/>
    </location>
</feature>
<reference evidence="2 3" key="1">
    <citation type="submission" date="2023-02" db="EMBL/GenBank/DDBJ databases">
        <title>LHISI_Scaffold_Assembly.</title>
        <authorList>
            <person name="Stuart O.P."/>
            <person name="Cleave R."/>
            <person name="Magrath M.J.L."/>
            <person name="Mikheyev A.S."/>
        </authorList>
    </citation>
    <scope>NUCLEOTIDE SEQUENCE [LARGE SCALE GENOMIC DNA]</scope>
    <source>
        <strain evidence="2">Daus_M_001</strain>
        <tissue evidence="2">Leg muscle</tissue>
    </source>
</reference>
<feature type="region of interest" description="Disordered" evidence="1">
    <location>
        <begin position="567"/>
        <end position="649"/>
    </location>
</feature>
<keyword evidence="3" id="KW-1185">Reference proteome</keyword>
<sequence>MSDEKSFDEQLMEALSSSDFIFWSYNPTPSILLIYANRSATLAERLQCSPPIKAIRVQSPAGSLRIFACGNRAGRCRWSAGYIGGLPFPPPFRYGAAPYSYQSPSSALKTSMLRAVQISSLPGIERGAPRWEESSLTSTQSWTLNILKTFKFYSLRSPATHKFYLKVSNSVSDLLELKSECKEICCSVAKHRRCLSELLLLQGLWIHSGMCHWRSFQTNNTHVSLYQIKLSLTVIFAKNYCVLKAGLVLRFHAWAALAKWPLRSLRVFDEYTKYGTYKNVSSAMNRSLFGSNTHIILATWLQTQINRRFKVMKGCGLEVKIVGGRTHSPISKMPQNMAVGRLECRSINSSELGRPTPLSHNEYNHSTAGIYTVKMTQVIVKRGMSKELSSNHTSRRKEQVFGVYLRGILVATLIGKADLHMKQILALYSSGLLSVTCNTSTLSVTVSSTCDFAKEASNEAIPLCRSTLSVTVSSTCDFAKEASNEAIPLCRSTLSVTVSSTCDFAKEASNEAIPLCVGGGGIIRKLTAFCDVNKISHRRSRPRLPNDGAVLSIEALRLCSKEADSFHTSSFQPRSQPNVLNKENINSNTAMEMKNEVERGENARDGETLKHTEKTCRQTTRPPRSKQCENSEGVPSSKRTIVLDQGRGRGIGKKVVRDEAAKRQAQTKLSGADLRTVTVTPFKMADGNKMVNSNNMQQENARKAHAAIGQQRDAKLTRDRTMTTNHLLMDRCCVDAAIGQQRDAKLTRDRTMTTNHLLMDRCCVDAATACCNRATACCQTYKRQDDDNKPLTNGPLLRRCCNSMLQQRDAKLTRDRTMITNHLLMDRCCVDAAIGQQRDAKRTRDRTMTTDHLLMDRYAAIGQQRDAKLTRDRTMTTNHLLMDRCCVDAAIGQQRDAKLTRDRTMTTNHLLMDRCCVDAATACCNRATACCQTYKRQDDDNKPLTNGPLLRRCCNSMLQQRDAKLTRDRTMITNHLLMDRCCVDAAIGQQRDAKRTRDRTMTTDHLLMDRCCVDAATAVDGFGSLTAKSVGLRIAGFGRRHFITSEFAILDVIETDP</sequence>